<name>A0A7M5XMX3_9CNID</name>
<keyword evidence="1" id="KW-0732">Signal</keyword>
<sequence length="129" mass="14600">GMLRILLKNNILITFLQRMLIVTTNNNNNNVAMENTFEDEEIERLIEAELKLLGDDYEVVDGCDDFGKVDDTSENNNTVDSSDGLFDDAITNYLNALKASERRAESVLLESKEIVSFVENCKPFVLVFD</sequence>
<keyword evidence="3" id="KW-1185">Reference proteome</keyword>
<dbReference type="Proteomes" id="UP000594262">
    <property type="component" value="Unplaced"/>
</dbReference>
<evidence type="ECO:0000313" key="2">
    <source>
        <dbReference type="EnsemblMetazoa" id="CLYHEMP025885.1"/>
    </source>
</evidence>
<evidence type="ECO:0008006" key="4">
    <source>
        <dbReference type="Google" id="ProtNLM"/>
    </source>
</evidence>
<reference evidence="2" key="1">
    <citation type="submission" date="2021-01" db="UniProtKB">
        <authorList>
            <consortium name="EnsemblMetazoa"/>
        </authorList>
    </citation>
    <scope>IDENTIFICATION</scope>
</reference>
<evidence type="ECO:0000313" key="3">
    <source>
        <dbReference type="Proteomes" id="UP000594262"/>
    </source>
</evidence>
<evidence type="ECO:0000256" key="1">
    <source>
        <dbReference type="SAM" id="SignalP"/>
    </source>
</evidence>
<feature type="chain" id="PRO_5029568357" description="Cnidarian restricted protein" evidence="1">
    <location>
        <begin position="22"/>
        <end position="129"/>
    </location>
</feature>
<accession>A0A7M5XMX3</accession>
<dbReference type="AlphaFoldDB" id="A0A7M5XMX3"/>
<organism evidence="2 3">
    <name type="scientific">Clytia hemisphaerica</name>
    <dbReference type="NCBI Taxonomy" id="252671"/>
    <lineage>
        <taxon>Eukaryota</taxon>
        <taxon>Metazoa</taxon>
        <taxon>Cnidaria</taxon>
        <taxon>Hydrozoa</taxon>
        <taxon>Hydroidolina</taxon>
        <taxon>Leptothecata</taxon>
        <taxon>Obeliida</taxon>
        <taxon>Clytiidae</taxon>
        <taxon>Clytia</taxon>
    </lineage>
</organism>
<protein>
    <recommendedName>
        <fullName evidence="4">Cnidarian restricted protein</fullName>
    </recommendedName>
</protein>
<dbReference type="EnsemblMetazoa" id="CLYHEMT025885.1">
    <property type="protein sequence ID" value="CLYHEMP025885.1"/>
    <property type="gene ID" value="CLYHEMG025885"/>
</dbReference>
<proteinExistence type="predicted"/>
<feature type="signal peptide" evidence="1">
    <location>
        <begin position="1"/>
        <end position="21"/>
    </location>
</feature>